<dbReference type="GO" id="GO:0090729">
    <property type="term" value="F:toxin activity"/>
    <property type="evidence" value="ECO:0007669"/>
    <property type="project" value="UniProtKB-KW"/>
</dbReference>
<organism evidence="7 8">
    <name type="scientific">Turnera subulata</name>
    <dbReference type="NCBI Taxonomy" id="218843"/>
    <lineage>
        <taxon>Eukaryota</taxon>
        <taxon>Viridiplantae</taxon>
        <taxon>Streptophyta</taxon>
        <taxon>Embryophyta</taxon>
        <taxon>Tracheophyta</taxon>
        <taxon>Spermatophyta</taxon>
        <taxon>Magnoliopsida</taxon>
        <taxon>eudicotyledons</taxon>
        <taxon>Gunneridae</taxon>
        <taxon>Pentapetalae</taxon>
        <taxon>rosids</taxon>
        <taxon>fabids</taxon>
        <taxon>Malpighiales</taxon>
        <taxon>Passifloraceae</taxon>
        <taxon>Turnera</taxon>
    </lineage>
</organism>
<dbReference type="AlphaFoldDB" id="A0A9Q0FM65"/>
<dbReference type="OrthoDB" id="1642280at2759"/>
<dbReference type="InterPro" id="IPR035992">
    <property type="entry name" value="Ricin_B-like_lectins"/>
</dbReference>
<feature type="domain" description="Ricin B lectin" evidence="6">
    <location>
        <begin position="491"/>
        <end position="617"/>
    </location>
</feature>
<proteinExistence type="inferred from homology"/>
<dbReference type="InterPro" id="IPR016139">
    <property type="entry name" value="Ribosome_inactivat_prot_sub2"/>
</dbReference>
<evidence type="ECO:0000313" key="8">
    <source>
        <dbReference type="Proteomes" id="UP001141552"/>
    </source>
</evidence>
<reference evidence="7" key="1">
    <citation type="submission" date="2022-02" db="EMBL/GenBank/DDBJ databases">
        <authorList>
            <person name="Henning P.M."/>
            <person name="McCubbin A.G."/>
            <person name="Shore J.S."/>
        </authorList>
    </citation>
    <scope>NUCLEOTIDE SEQUENCE</scope>
    <source>
        <strain evidence="7">F60SS</strain>
        <tissue evidence="7">Leaves</tissue>
    </source>
</reference>
<dbReference type="InterPro" id="IPR016138">
    <property type="entry name" value="Ribosome_inactivat_prot_sub1"/>
</dbReference>
<dbReference type="GO" id="GO:0030598">
    <property type="term" value="F:rRNA N-glycosylase activity"/>
    <property type="evidence" value="ECO:0007669"/>
    <property type="project" value="UniProtKB-EC"/>
</dbReference>
<dbReference type="GO" id="GO:0006952">
    <property type="term" value="P:defense response"/>
    <property type="evidence" value="ECO:0007669"/>
    <property type="project" value="UniProtKB-KW"/>
</dbReference>
<dbReference type="EC" id="3.2.2.22" evidence="4"/>
<sequence length="618" mass="68994">MEGTKWSWGATTWLWLLALISGSQLVVGRTIEDGVVALGPKVAEPPLVLDLSRSSWIFDYRRVFLRGLREGLASNYERHGIPVLRNPKQVPDDQRFVLAKLISYNKIAVTLAIDVTTANVAGYAARSIYYCFNDTRHLPPPIFPIKDTTTEVVELGFNATTYTKLEEVAAARREDIELSLKFLSDAIESLEASNSSDRERARALIVVMHMVCEAARFRSFEQRLITTFDEASSFKPDAAMVGLQDNWVRLSTAIQQSYQKAINNPFTIKRSNGELFYENSVSDILQANLVFLKFSCLPSPSESSSSSCTTSNPLRQVITTSEDDHIDDTNVVCGGGEDVCPEFEPTTRIVGRDGLCVVVQDSDPTDGNKVILDDCEFNHVWTFKRDGTIRWKDKCLTAIKNYTNRQAPQQQSSNNNDLSSTIISMVIYNCSTSPDVTIHWDVTTDGSIVSLDYDGLSLTAPAGQGTTLTLENTTLSSSQAWLPTNHYQPFRAALSDILSAGYLRLKKGDDTVLVIERLRNGGKITRDWAIYADGTIRPVSALHRCLTLILGEKDWENRVRIEDCIGSYKQRWMFRSNGFLINPESGLILNALQHGSVVTPVPRRPAGILNDRYWLPLL</sequence>
<protein>
    <recommendedName>
        <fullName evidence="4">Ribosome-inactivating protein</fullName>
    </recommendedName>
    <component>
        <recommendedName>
            <fullName evidence="4">Ribosome-inactivating protein chain A</fullName>
        </recommendedName>
        <alternativeName>
            <fullName evidence="4">rRNA N-glycosidase</fullName>
            <ecNumber evidence="4">3.2.2.22</ecNumber>
        </alternativeName>
    </component>
    <component>
        <recommendedName>
            <fullName evidence="4">Ribosome-inactivating protein chain B</fullName>
        </recommendedName>
    </component>
</protein>
<dbReference type="InterPro" id="IPR001574">
    <property type="entry name" value="Ribosome_inactivat_prot"/>
</dbReference>
<keyword evidence="4" id="KW-0800">Toxin</keyword>
<keyword evidence="2" id="KW-1015">Disulfide bond</keyword>
<dbReference type="Gene3D" id="3.40.420.10">
    <property type="entry name" value="Ricin (A subunit), domain 1"/>
    <property type="match status" value="1"/>
</dbReference>
<evidence type="ECO:0000256" key="3">
    <source>
        <dbReference type="ARBA" id="ARBA00023180"/>
    </source>
</evidence>
<evidence type="ECO:0000313" key="7">
    <source>
        <dbReference type="EMBL" id="KAJ4833918.1"/>
    </source>
</evidence>
<comment type="function">
    <text evidence="4">The A chain is responsible for inhibiting protein synthesis through the catalytic inactivation of 60S ribosomal subunits by removing adenine from position 4,324 of 28S rRNA. The B chain binds to cell receptors and probably facilitates the entry into the cell of the A chain; B chains are also responsible for cell agglutination (lectin activity).</text>
</comment>
<dbReference type="PRINTS" id="PR00396">
    <property type="entry name" value="SHIGARICIN"/>
</dbReference>
<evidence type="ECO:0000256" key="2">
    <source>
        <dbReference type="ARBA" id="ARBA00023157"/>
    </source>
</evidence>
<comment type="catalytic activity">
    <reaction evidence="4">
        <text>Endohydrolysis of the N-glycosidic bond at one specific adenosine on the 28S rRNA.</text>
        <dbReference type="EC" id="3.2.2.22"/>
    </reaction>
</comment>
<accession>A0A9Q0FM65</accession>
<dbReference type="Proteomes" id="UP001141552">
    <property type="component" value="Unassembled WGS sequence"/>
</dbReference>
<feature type="chain" id="PRO_5040413865" description="Ribosome-inactivating protein" evidence="5">
    <location>
        <begin position="29"/>
        <end position="618"/>
    </location>
</feature>
<keyword evidence="3" id="KW-0325">Glycoprotein</keyword>
<dbReference type="EMBL" id="JAKUCV010004820">
    <property type="protein sequence ID" value="KAJ4833918.1"/>
    <property type="molecule type" value="Genomic_DNA"/>
</dbReference>
<dbReference type="Pfam" id="PF00161">
    <property type="entry name" value="RIP"/>
    <property type="match status" value="1"/>
</dbReference>
<dbReference type="Gene3D" id="2.80.10.50">
    <property type="match status" value="2"/>
</dbReference>
<dbReference type="InterPro" id="IPR017989">
    <property type="entry name" value="Ribosome_inactivat_1/2"/>
</dbReference>
<dbReference type="InterPro" id="IPR000772">
    <property type="entry name" value="Ricin_B_lectin"/>
</dbReference>
<dbReference type="PROSITE" id="PS50231">
    <property type="entry name" value="RICIN_B_LECTIN"/>
    <property type="match status" value="2"/>
</dbReference>
<dbReference type="SMART" id="SM00458">
    <property type="entry name" value="RICIN"/>
    <property type="match status" value="2"/>
</dbReference>
<dbReference type="InterPro" id="IPR036041">
    <property type="entry name" value="Ribosome-inact_prot_sf"/>
</dbReference>
<keyword evidence="5" id="KW-0732">Signal</keyword>
<feature type="signal peptide" evidence="5">
    <location>
        <begin position="1"/>
        <end position="28"/>
    </location>
</feature>
<keyword evidence="4" id="KW-0378">Hydrolase</keyword>
<dbReference type="SUPFAM" id="SSF50370">
    <property type="entry name" value="Ricin B-like lectins"/>
    <property type="match status" value="2"/>
</dbReference>
<comment type="similarity">
    <text evidence="4">Belongs to the ribosome-inactivating protein family.</text>
</comment>
<keyword evidence="4" id="KW-0652">Protein synthesis inhibitor</keyword>
<dbReference type="PANTHER" id="PTHR33453">
    <property type="match status" value="1"/>
</dbReference>
<feature type="domain" description="Ricin B lectin" evidence="6">
    <location>
        <begin position="344"/>
        <end position="484"/>
    </location>
</feature>
<evidence type="ECO:0000256" key="5">
    <source>
        <dbReference type="SAM" id="SignalP"/>
    </source>
</evidence>
<name>A0A9Q0FM65_9ROSI</name>
<comment type="caution">
    <text evidence="7">The sequence shown here is derived from an EMBL/GenBank/DDBJ whole genome shotgun (WGS) entry which is preliminary data.</text>
</comment>
<dbReference type="SUPFAM" id="SSF56371">
    <property type="entry name" value="Ribosome inactivating proteins (RIP)"/>
    <property type="match status" value="1"/>
</dbReference>
<keyword evidence="4" id="KW-0611">Plant defense</keyword>
<dbReference type="GO" id="GO:0017148">
    <property type="term" value="P:negative regulation of translation"/>
    <property type="evidence" value="ECO:0007669"/>
    <property type="project" value="UniProtKB-KW"/>
</dbReference>
<evidence type="ECO:0000256" key="1">
    <source>
        <dbReference type="ARBA" id="ARBA00010414"/>
    </source>
</evidence>
<comment type="subunit">
    <text evidence="4">Might form dimers or tetramers of disulfide-linked A and B chains.</text>
</comment>
<comment type="similarity">
    <text evidence="1">In the N-terminal section; belongs to the ribosome-inactivating protein family. Type 2 RIP subfamily.</text>
</comment>
<gene>
    <name evidence="7" type="ORF">Tsubulata_051205</name>
</gene>
<evidence type="ECO:0000259" key="6">
    <source>
        <dbReference type="SMART" id="SM00458"/>
    </source>
</evidence>
<dbReference type="Gene3D" id="4.10.470.10">
    <property type="entry name" value="Ricin (A Subunit), domain 2"/>
    <property type="match status" value="1"/>
</dbReference>
<evidence type="ECO:0000256" key="4">
    <source>
        <dbReference type="RuleBase" id="RU004915"/>
    </source>
</evidence>
<dbReference type="PANTHER" id="PTHR33453:SF34">
    <property type="entry name" value="RIBOSOME-INACTIVATING PROTEIN"/>
    <property type="match status" value="1"/>
</dbReference>
<dbReference type="Pfam" id="PF00652">
    <property type="entry name" value="Ricin_B_lectin"/>
    <property type="match status" value="2"/>
</dbReference>
<keyword evidence="8" id="KW-1185">Reference proteome</keyword>
<reference evidence="7" key="2">
    <citation type="journal article" date="2023" name="Plants (Basel)">
        <title>Annotation of the Turnera subulata (Passifloraceae) Draft Genome Reveals the S-Locus Evolved after the Divergence of Turneroideae from Passifloroideae in a Stepwise Manner.</title>
        <authorList>
            <person name="Henning P.M."/>
            <person name="Roalson E.H."/>
            <person name="Mir W."/>
            <person name="McCubbin A.G."/>
            <person name="Shore J.S."/>
        </authorList>
    </citation>
    <scope>NUCLEOTIDE SEQUENCE</scope>
    <source>
        <strain evidence="7">F60SS</strain>
    </source>
</reference>